<dbReference type="InterPro" id="IPR051531">
    <property type="entry name" value="N-acetyltransferase"/>
</dbReference>
<sequence length="172" mass="18499">MTDTLLALSTDHCRITPLFADDARALSAITDETVTSQVHFLAAPFTEADARALIAGSGGGDVFHAVRDEHGLDLNGVIGVHRRAGQEYEIGYWFAARARGKGIATEAVRAVVDALASSRPGCSIVAECHPDNDRSRALLRRVGFVPTGLMGRRPGRMLLSWRAAPAYRIDVC</sequence>
<accession>A0A0A7PLW9</accession>
<dbReference type="RefSeq" id="WP_039576446.1">
    <property type="nucleotide sequence ID" value="NZ_CP009122.1"/>
</dbReference>
<comment type="similarity">
    <text evidence="3">Belongs to the acetyltransferase family. RimJ subfamily.</text>
</comment>
<dbReference type="EMBL" id="CP009122">
    <property type="protein sequence ID" value="AJA10173.1"/>
    <property type="molecule type" value="Genomic_DNA"/>
</dbReference>
<dbReference type="InterPro" id="IPR000182">
    <property type="entry name" value="GNAT_dom"/>
</dbReference>
<organism evidence="5 6">
    <name type="scientific">Sphingopyxis fribergensis</name>
    <dbReference type="NCBI Taxonomy" id="1515612"/>
    <lineage>
        <taxon>Bacteria</taxon>
        <taxon>Pseudomonadati</taxon>
        <taxon>Pseudomonadota</taxon>
        <taxon>Alphaproteobacteria</taxon>
        <taxon>Sphingomonadales</taxon>
        <taxon>Sphingomonadaceae</taxon>
        <taxon>Sphingopyxis</taxon>
    </lineage>
</organism>
<dbReference type="PROSITE" id="PS51186">
    <property type="entry name" value="GNAT"/>
    <property type="match status" value="1"/>
</dbReference>
<evidence type="ECO:0000256" key="2">
    <source>
        <dbReference type="ARBA" id="ARBA00023315"/>
    </source>
</evidence>
<reference evidence="5 6" key="1">
    <citation type="journal article" date="2015" name="Int. J. Syst. Evol. Microbiol.">
        <title>Description of Sphingopyxis fribergensis sp. nov. - a soil bacterium with the ability to degrade styrene and phenylacetic acid.</title>
        <authorList>
            <person name="Oelschlagel M."/>
            <person name="Ruckert C."/>
            <person name="Kalinowski J."/>
            <person name="Schmidt G."/>
            <person name="Schlomann M."/>
            <person name="Tischler D."/>
        </authorList>
    </citation>
    <scope>NUCLEOTIDE SEQUENCE [LARGE SCALE GENOMIC DNA]</scope>
    <source>
        <strain evidence="5 6">Kp5.2</strain>
    </source>
</reference>
<gene>
    <name evidence="5" type="ORF">SKP52_16495</name>
</gene>
<evidence type="ECO:0000313" key="5">
    <source>
        <dbReference type="EMBL" id="AJA10173.1"/>
    </source>
</evidence>
<dbReference type="OrthoDB" id="6293260at2"/>
<evidence type="ECO:0000256" key="1">
    <source>
        <dbReference type="ARBA" id="ARBA00022679"/>
    </source>
</evidence>
<dbReference type="Gene3D" id="3.40.630.30">
    <property type="match status" value="1"/>
</dbReference>
<dbReference type="Pfam" id="PF13302">
    <property type="entry name" value="Acetyltransf_3"/>
    <property type="match status" value="1"/>
</dbReference>
<dbReference type="STRING" id="1515612.SKP52_16495"/>
<dbReference type="GO" id="GO:0016747">
    <property type="term" value="F:acyltransferase activity, transferring groups other than amino-acyl groups"/>
    <property type="evidence" value="ECO:0007669"/>
    <property type="project" value="InterPro"/>
</dbReference>
<evidence type="ECO:0000256" key="3">
    <source>
        <dbReference type="ARBA" id="ARBA00038502"/>
    </source>
</evidence>
<dbReference type="Proteomes" id="UP000030907">
    <property type="component" value="Chromosome"/>
</dbReference>
<keyword evidence="2" id="KW-0012">Acyltransferase</keyword>
<protein>
    <submittedName>
        <fullName evidence="5">N-acetyltransferase GCN5</fullName>
    </submittedName>
</protein>
<evidence type="ECO:0000313" key="6">
    <source>
        <dbReference type="Proteomes" id="UP000030907"/>
    </source>
</evidence>
<dbReference type="HOGENOM" id="CLU_013985_3_4_5"/>
<dbReference type="PANTHER" id="PTHR43792">
    <property type="entry name" value="GNAT FAMILY, PUTATIVE (AFU_ORTHOLOGUE AFUA_3G00765)-RELATED-RELATED"/>
    <property type="match status" value="1"/>
</dbReference>
<keyword evidence="1 5" id="KW-0808">Transferase</keyword>
<dbReference type="SUPFAM" id="SSF55729">
    <property type="entry name" value="Acyl-CoA N-acyltransferases (Nat)"/>
    <property type="match status" value="1"/>
</dbReference>
<keyword evidence="6" id="KW-1185">Reference proteome</keyword>
<dbReference type="KEGG" id="sphk:SKP52_16495"/>
<dbReference type="InterPro" id="IPR016181">
    <property type="entry name" value="Acyl_CoA_acyltransferase"/>
</dbReference>
<name>A0A0A7PLW9_9SPHN</name>
<dbReference type="AlphaFoldDB" id="A0A0A7PLW9"/>
<evidence type="ECO:0000259" key="4">
    <source>
        <dbReference type="PROSITE" id="PS51186"/>
    </source>
</evidence>
<proteinExistence type="inferred from homology"/>
<feature type="domain" description="N-acetyltransferase" evidence="4">
    <location>
        <begin position="13"/>
        <end position="162"/>
    </location>
</feature>
<dbReference type="PANTHER" id="PTHR43792:SF8">
    <property type="entry name" value="[RIBOSOMAL PROTEIN US5]-ALANINE N-ACETYLTRANSFERASE"/>
    <property type="match status" value="1"/>
</dbReference>